<evidence type="ECO:0000256" key="1">
    <source>
        <dbReference type="ARBA" id="ARBA00007148"/>
    </source>
</evidence>
<evidence type="ECO:0000256" key="2">
    <source>
        <dbReference type="SAM" id="Coils"/>
    </source>
</evidence>
<keyword evidence="5" id="KW-1185">Reference proteome</keyword>
<feature type="domain" description="Glycolipid transfer protein" evidence="3">
    <location>
        <begin position="28"/>
        <end position="174"/>
    </location>
</feature>
<feature type="coiled-coil region" evidence="2">
    <location>
        <begin position="1"/>
        <end position="31"/>
    </location>
</feature>
<dbReference type="SUPFAM" id="SSF110004">
    <property type="entry name" value="Glycolipid transfer protein, GLTP"/>
    <property type="match status" value="1"/>
</dbReference>
<dbReference type="AlphaFoldDB" id="A0ABD2NUC1"/>
<dbReference type="PANTHER" id="PTHR10219:SF43">
    <property type="entry name" value="GLYCOLIPID TRANSFER PROTEIN DOMAIN-CONTAINING PROTEIN"/>
    <property type="match status" value="1"/>
</dbReference>
<sequence>MEAAESTYFDLRNVRENLQEAKLDNDDVDLQSYLKCFNELNKFFTLIGNIFGFVSSELEGKIQILKDFLNKPDEAHNFLTVKKMIDFEKEHNLLQKDNYISGSRTLLRIHRALEFIQAFLKAINGLKEDEGTSGPCIDAYNCTLGNHHPFFIRTGAKLAMYTLPIKHELMLRVCGSEDEIQKAEEILPETLDICSEIYDRIQRIYSERNLLSLP</sequence>
<reference evidence="4 5" key="1">
    <citation type="journal article" date="2021" name="BMC Biol.">
        <title>Horizontally acquired antibacterial genes associated with adaptive radiation of ladybird beetles.</title>
        <authorList>
            <person name="Li H.S."/>
            <person name="Tang X.F."/>
            <person name="Huang Y.H."/>
            <person name="Xu Z.Y."/>
            <person name="Chen M.L."/>
            <person name="Du X.Y."/>
            <person name="Qiu B.Y."/>
            <person name="Chen P.T."/>
            <person name="Zhang W."/>
            <person name="Slipinski A."/>
            <person name="Escalona H.E."/>
            <person name="Waterhouse R.M."/>
            <person name="Zwick A."/>
            <person name="Pang H."/>
        </authorList>
    </citation>
    <scope>NUCLEOTIDE SEQUENCE [LARGE SCALE GENOMIC DNA]</scope>
    <source>
        <strain evidence="4">SYSU2018</strain>
    </source>
</reference>
<accession>A0ABD2NUC1</accession>
<dbReference type="EMBL" id="JABFTP020000144">
    <property type="protein sequence ID" value="KAL3282352.1"/>
    <property type="molecule type" value="Genomic_DNA"/>
</dbReference>
<evidence type="ECO:0000259" key="3">
    <source>
        <dbReference type="Pfam" id="PF08718"/>
    </source>
</evidence>
<dbReference type="InterPro" id="IPR014830">
    <property type="entry name" value="Glycolipid_transfer_prot_dom"/>
</dbReference>
<proteinExistence type="inferred from homology"/>
<dbReference type="FunFam" id="1.10.3520.10:FF:000002">
    <property type="entry name" value="Ceramide-1-phosphate transfer protein"/>
    <property type="match status" value="1"/>
</dbReference>
<dbReference type="Gene3D" id="1.10.3520.10">
    <property type="entry name" value="Glycolipid transfer protein"/>
    <property type="match status" value="1"/>
</dbReference>
<dbReference type="Proteomes" id="UP001516400">
    <property type="component" value="Unassembled WGS sequence"/>
</dbReference>
<gene>
    <name evidence="4" type="ORF">HHI36_005539</name>
</gene>
<dbReference type="GO" id="GO:0032691">
    <property type="term" value="P:negative regulation of interleukin-1 beta production"/>
    <property type="evidence" value="ECO:0007669"/>
    <property type="project" value="UniProtKB-ARBA"/>
</dbReference>
<comment type="similarity">
    <text evidence="1">Belongs to the GLTP family.</text>
</comment>
<dbReference type="InterPro" id="IPR036497">
    <property type="entry name" value="GLTP_sf"/>
</dbReference>
<evidence type="ECO:0000313" key="4">
    <source>
        <dbReference type="EMBL" id="KAL3282352.1"/>
    </source>
</evidence>
<dbReference type="Pfam" id="PF08718">
    <property type="entry name" value="GLTP"/>
    <property type="match status" value="1"/>
</dbReference>
<evidence type="ECO:0000313" key="5">
    <source>
        <dbReference type="Proteomes" id="UP001516400"/>
    </source>
</evidence>
<organism evidence="4 5">
    <name type="scientific">Cryptolaemus montrouzieri</name>
    <dbReference type="NCBI Taxonomy" id="559131"/>
    <lineage>
        <taxon>Eukaryota</taxon>
        <taxon>Metazoa</taxon>
        <taxon>Ecdysozoa</taxon>
        <taxon>Arthropoda</taxon>
        <taxon>Hexapoda</taxon>
        <taxon>Insecta</taxon>
        <taxon>Pterygota</taxon>
        <taxon>Neoptera</taxon>
        <taxon>Endopterygota</taxon>
        <taxon>Coleoptera</taxon>
        <taxon>Polyphaga</taxon>
        <taxon>Cucujiformia</taxon>
        <taxon>Coccinelloidea</taxon>
        <taxon>Coccinellidae</taxon>
        <taxon>Scymninae</taxon>
        <taxon>Scymnini</taxon>
        <taxon>Cryptolaemus</taxon>
    </lineage>
</organism>
<comment type="caution">
    <text evidence="4">The sequence shown here is derived from an EMBL/GenBank/DDBJ whole genome shotgun (WGS) entry which is preliminary data.</text>
</comment>
<keyword evidence="2" id="KW-0175">Coiled coil</keyword>
<name>A0ABD2NUC1_9CUCU</name>
<dbReference type="PANTHER" id="PTHR10219">
    <property type="entry name" value="GLYCOLIPID TRANSFER PROTEIN-RELATED"/>
    <property type="match status" value="1"/>
</dbReference>
<protein>
    <recommendedName>
        <fullName evidence="3">Glycolipid transfer protein domain-containing protein</fullName>
    </recommendedName>
</protein>